<keyword evidence="1 4" id="KW-0489">Methyltransferase</keyword>
<dbReference type="InterPro" id="IPR029063">
    <property type="entry name" value="SAM-dependent_MTases_sf"/>
</dbReference>
<comment type="similarity">
    <text evidence="4">Belongs to the BMT2 family.</text>
</comment>
<comment type="function">
    <text evidence="4">S-adenosyl-L-methionine-dependent methyltransferase that specifically methylates the N(1) position of an adenine present in helix 65 in 25S rRNA.</text>
</comment>
<evidence type="ECO:0000256" key="1">
    <source>
        <dbReference type="ARBA" id="ARBA00022603"/>
    </source>
</evidence>
<keyword evidence="2 4" id="KW-0808">Transferase</keyword>
<dbReference type="PANTHER" id="PTHR21008">
    <property type="entry name" value="S-ADENOSYLMETHIONINE SENSOR UPSTREAM OF MTORC1-RELATED"/>
    <property type="match status" value="1"/>
</dbReference>
<evidence type="ECO:0000313" key="5">
    <source>
        <dbReference type="EMBL" id="GHJ87345.1"/>
    </source>
</evidence>
<dbReference type="Gene3D" id="3.40.50.150">
    <property type="entry name" value="Vaccinia Virus protein VP39"/>
    <property type="match status" value="1"/>
</dbReference>
<name>A0A8H3TVA0_9TREE</name>
<keyword evidence="6" id="KW-1185">Reference proteome</keyword>
<dbReference type="Pfam" id="PF11968">
    <property type="entry name" value="Bmt2"/>
    <property type="match status" value="1"/>
</dbReference>
<dbReference type="OrthoDB" id="5954793at2759"/>
<dbReference type="AlphaFoldDB" id="A0A8H3TVA0"/>
<accession>A0A8H3TVA0</accession>
<organism evidence="5 6">
    <name type="scientific">Naganishia liquefaciens</name>
    <dbReference type="NCBI Taxonomy" id="104408"/>
    <lineage>
        <taxon>Eukaryota</taxon>
        <taxon>Fungi</taxon>
        <taxon>Dikarya</taxon>
        <taxon>Basidiomycota</taxon>
        <taxon>Agaricomycotina</taxon>
        <taxon>Tremellomycetes</taxon>
        <taxon>Filobasidiales</taxon>
        <taxon>Filobasidiaceae</taxon>
        <taxon>Naganishia</taxon>
    </lineage>
</organism>
<evidence type="ECO:0000256" key="3">
    <source>
        <dbReference type="ARBA" id="ARBA00022691"/>
    </source>
</evidence>
<keyword evidence="4" id="KW-0539">Nucleus</keyword>
<protein>
    <recommendedName>
        <fullName evidence="4">25S rRNA adenine-N(1) methyltransferase</fullName>
        <ecNumber evidence="4">2.1.1.-</ecNumber>
    </recommendedName>
</protein>
<evidence type="ECO:0000256" key="2">
    <source>
        <dbReference type="ARBA" id="ARBA00022679"/>
    </source>
</evidence>
<reference evidence="5" key="1">
    <citation type="submission" date="2020-07" db="EMBL/GenBank/DDBJ databases">
        <title>Draft Genome Sequence of a Deep-Sea Yeast, Naganishia (Cryptococcus) liquefaciens strain N6.</title>
        <authorList>
            <person name="Han Y.W."/>
            <person name="Kajitani R."/>
            <person name="Morimoto H."/>
            <person name="Parhat M."/>
            <person name="Tsubouchi H."/>
            <person name="Bakenova O."/>
            <person name="Ogata M."/>
            <person name="Argunhan B."/>
            <person name="Aoki R."/>
            <person name="Kajiwara S."/>
            <person name="Itoh T."/>
            <person name="Iwasaki H."/>
        </authorList>
    </citation>
    <scope>NUCLEOTIDE SEQUENCE</scope>
    <source>
        <strain evidence="5">N6</strain>
    </source>
</reference>
<gene>
    <name evidence="5" type="ORF">NliqN6_3747</name>
</gene>
<proteinExistence type="inferred from homology"/>
<dbReference type="Proteomes" id="UP000620104">
    <property type="component" value="Unassembled WGS sequence"/>
</dbReference>
<dbReference type="EC" id="2.1.1.-" evidence="4"/>
<keyword evidence="3 4" id="KW-0949">S-adenosyl-L-methionine</keyword>
<comment type="caution">
    <text evidence="5">The sequence shown here is derived from an EMBL/GenBank/DDBJ whole genome shotgun (WGS) entry which is preliminary data.</text>
</comment>
<dbReference type="SUPFAM" id="SSF53335">
    <property type="entry name" value="S-adenosyl-L-methionine-dependent methyltransferases"/>
    <property type="match status" value="1"/>
</dbReference>
<dbReference type="PANTHER" id="PTHR21008:SF1">
    <property type="entry name" value="25S RRNA (ADENINE(2142)-N(1))-METHYLTRANSFERASE"/>
    <property type="match status" value="1"/>
</dbReference>
<sequence>MGRKRQVPISQRDGTIAAAPRQRRLVGKSSKATQNTISTFHTLLKRQAQLKRALSKDGSSTQAAILQAQLAEVDSAITDLGGLDSYQKASTLGQSTQRGGDSSVVLIEWLNELGEAKLREDLLGQKRKMRMLEIGALSPENAAAKRPYISNTPIDLNSQHPDILAQDFLQRPLPKTDADKFDIISCSLVLNFVPEPRDRGRMLRLIHQHLLPSERSYLFLVLPTACTENSRYMTTDHLQSLLHHIGFEEVRKRAKPGGKVTYTLWKWQKEEDIAAVGNRHSFQRRVELRAGAKRNNFVVLLD</sequence>
<dbReference type="GO" id="GO:0005730">
    <property type="term" value="C:nucleolus"/>
    <property type="evidence" value="ECO:0007669"/>
    <property type="project" value="UniProtKB-SubCell"/>
</dbReference>
<evidence type="ECO:0000256" key="4">
    <source>
        <dbReference type="HAMAP-Rule" id="MF_03044"/>
    </source>
</evidence>
<feature type="binding site" evidence="4">
    <location>
        <position position="155"/>
    </location>
    <ligand>
        <name>S-adenosyl-L-methionine</name>
        <dbReference type="ChEBI" id="CHEBI:59789"/>
    </ligand>
</feature>
<comment type="subcellular location">
    <subcellularLocation>
        <location evidence="4">Nucleus</location>
        <location evidence="4">Nucleolus</location>
    </subcellularLocation>
</comment>
<evidence type="ECO:0000313" key="6">
    <source>
        <dbReference type="Proteomes" id="UP000620104"/>
    </source>
</evidence>
<dbReference type="HAMAP" id="MF_03044">
    <property type="entry name" value="BMT2"/>
    <property type="match status" value="1"/>
</dbReference>
<dbReference type="InterPro" id="IPR021867">
    <property type="entry name" value="Bmt2/SAMTOR"/>
</dbReference>
<dbReference type="EMBL" id="BLZA01000021">
    <property type="protein sequence ID" value="GHJ87345.1"/>
    <property type="molecule type" value="Genomic_DNA"/>
</dbReference>
<feature type="binding site" evidence="4">
    <location>
        <position position="135"/>
    </location>
    <ligand>
        <name>S-adenosyl-L-methionine</name>
        <dbReference type="ChEBI" id="CHEBI:59789"/>
    </ligand>
</feature>
<dbReference type="GO" id="GO:0016433">
    <property type="term" value="F:rRNA (adenine) methyltransferase activity"/>
    <property type="evidence" value="ECO:0007669"/>
    <property type="project" value="UniProtKB-UniRule"/>
</dbReference>